<evidence type="ECO:0000313" key="1">
    <source>
        <dbReference type="EMBL" id="WFG96026.1"/>
    </source>
</evidence>
<name>A0AAX3SXN1_SPICI</name>
<protein>
    <submittedName>
        <fullName evidence="1">Uncharacterized protein</fullName>
    </submittedName>
</protein>
<sequence length="65" mass="7621">MEIKTIYNQKDILDTREYKNAWLKNMQRQQLTPQETKFLQVGTNPTGNEDASPLVPTTIWKNILN</sequence>
<proteinExistence type="predicted"/>
<accession>A0AAX3SXN1</accession>
<reference evidence="1 2" key="1">
    <citation type="submission" date="2022-04" db="EMBL/GenBank/DDBJ databases">
        <title>Whole genome of Spiroplasma citri.</title>
        <authorList>
            <person name="Khanchezar A."/>
            <person name="Izadpanah K."/>
            <person name="Taghavi M."/>
            <person name="Ghorbani A."/>
            <person name="Beven L."/>
        </authorList>
    </citation>
    <scope>NUCLEOTIDE SEQUENCE [LARGE SCALE GENOMIC DNA]</scope>
    <source>
        <strain evidence="1 2">D4</strain>
    </source>
</reference>
<gene>
    <name evidence="1" type="ORF">M0C40_07970</name>
</gene>
<evidence type="ECO:0000313" key="2">
    <source>
        <dbReference type="Proteomes" id="UP001214629"/>
    </source>
</evidence>
<dbReference type="Proteomes" id="UP001214629">
    <property type="component" value="Chromosome"/>
</dbReference>
<organism evidence="1 2">
    <name type="scientific">Spiroplasma citri</name>
    <dbReference type="NCBI Taxonomy" id="2133"/>
    <lineage>
        <taxon>Bacteria</taxon>
        <taxon>Bacillati</taxon>
        <taxon>Mycoplasmatota</taxon>
        <taxon>Mollicutes</taxon>
        <taxon>Entomoplasmatales</taxon>
        <taxon>Spiroplasmataceae</taxon>
        <taxon>Spiroplasma</taxon>
    </lineage>
</organism>
<dbReference type="EMBL" id="CP096246">
    <property type="protein sequence ID" value="WFG96026.1"/>
    <property type="molecule type" value="Genomic_DNA"/>
</dbReference>
<dbReference type="AlphaFoldDB" id="A0AAX3SXN1"/>
<keyword evidence="2" id="KW-1185">Reference proteome</keyword>
<dbReference type="RefSeq" id="WP_277938436.1">
    <property type="nucleotide sequence ID" value="NZ_CP096246.1"/>
</dbReference>